<feature type="transmembrane region" description="Helical" evidence="11">
    <location>
        <begin position="613"/>
        <end position="634"/>
    </location>
</feature>
<evidence type="ECO:0000256" key="8">
    <source>
        <dbReference type="ARBA" id="ARBA00022989"/>
    </source>
</evidence>
<name>A0A485KVE0_9STRA</name>
<keyword evidence="9 11" id="KW-0472">Membrane</keyword>
<dbReference type="GO" id="GO:0140359">
    <property type="term" value="F:ABC-type transporter activity"/>
    <property type="evidence" value="ECO:0007669"/>
    <property type="project" value="InterPro"/>
</dbReference>
<dbReference type="InterPro" id="IPR026082">
    <property type="entry name" value="ABCA"/>
</dbReference>
<evidence type="ECO:0000259" key="12">
    <source>
        <dbReference type="PROSITE" id="PS50893"/>
    </source>
</evidence>
<dbReference type="CDD" id="cd03263">
    <property type="entry name" value="ABC_subfamily_A"/>
    <property type="match status" value="2"/>
</dbReference>
<dbReference type="OrthoDB" id="10255969at2759"/>
<dbReference type="EMBL" id="CAADRA010005341">
    <property type="protein sequence ID" value="VFT88757.1"/>
    <property type="molecule type" value="Genomic_DNA"/>
</dbReference>
<dbReference type="FunFam" id="3.40.50.300:FF:000298">
    <property type="entry name" value="ATP-binding cassette sub-family A member 12"/>
    <property type="match status" value="1"/>
</dbReference>
<feature type="transmembrane region" description="Helical" evidence="11">
    <location>
        <begin position="480"/>
        <end position="501"/>
    </location>
</feature>
<keyword evidence="7" id="KW-0067">ATP-binding</keyword>
<keyword evidence="5" id="KW-0677">Repeat</keyword>
<evidence type="ECO:0000313" key="13">
    <source>
        <dbReference type="EMBL" id="KAF0697422.1"/>
    </source>
</evidence>
<proteinExistence type="inferred from homology"/>
<keyword evidence="15" id="KW-1185">Reference proteome</keyword>
<reference evidence="13" key="2">
    <citation type="submission" date="2019-06" db="EMBL/GenBank/DDBJ databases">
        <title>Genomics analysis of Aphanomyces spp. identifies a new class of oomycete effector associated with host adaptation.</title>
        <authorList>
            <person name="Gaulin E."/>
        </authorList>
    </citation>
    <scope>NUCLEOTIDE SEQUENCE</scope>
    <source>
        <strain evidence="13">CBS 578.67</strain>
    </source>
</reference>
<feature type="transmembrane region" description="Helical" evidence="11">
    <location>
        <begin position="1392"/>
        <end position="1412"/>
    </location>
</feature>
<evidence type="ECO:0000313" key="14">
    <source>
        <dbReference type="EMBL" id="VFT88757.1"/>
    </source>
</evidence>
<feature type="transmembrane region" description="Helical" evidence="11">
    <location>
        <begin position="545"/>
        <end position="562"/>
    </location>
</feature>
<feature type="domain" description="ABC transporter" evidence="12">
    <location>
        <begin position="702"/>
        <end position="935"/>
    </location>
</feature>
<feature type="transmembrane region" description="Helical" evidence="11">
    <location>
        <begin position="1474"/>
        <end position="1495"/>
    </location>
</feature>
<keyword evidence="8 11" id="KW-1133">Transmembrane helix</keyword>
<feature type="transmembrane region" description="Helical" evidence="11">
    <location>
        <begin position="1071"/>
        <end position="1093"/>
    </location>
</feature>
<dbReference type="SUPFAM" id="SSF52540">
    <property type="entry name" value="P-loop containing nucleoside triphosphate hydrolases"/>
    <property type="match status" value="2"/>
</dbReference>
<feature type="transmembrane region" description="Helical" evidence="11">
    <location>
        <begin position="1432"/>
        <end position="1453"/>
    </location>
</feature>
<dbReference type="GO" id="GO:0005524">
    <property type="term" value="F:ATP binding"/>
    <property type="evidence" value="ECO:0007669"/>
    <property type="project" value="UniProtKB-KW"/>
</dbReference>
<dbReference type="InterPro" id="IPR027417">
    <property type="entry name" value="P-loop_NTPase"/>
</dbReference>
<evidence type="ECO:0000256" key="4">
    <source>
        <dbReference type="ARBA" id="ARBA00022692"/>
    </source>
</evidence>
<feature type="transmembrane region" description="Helical" evidence="11">
    <location>
        <begin position="1361"/>
        <end position="1385"/>
    </location>
</feature>
<evidence type="ECO:0000256" key="10">
    <source>
        <dbReference type="SAM" id="MobiDB-lite"/>
    </source>
</evidence>
<dbReference type="SMART" id="SM00382">
    <property type="entry name" value="AAA"/>
    <property type="match status" value="2"/>
</dbReference>
<sequence length="1957" mass="214027">MPPPTATDATASPPTLPKSHITTLLWKNFLLKKKHPVKWALEMVVPVLFILLLGGLKKLTDDVKVPDGWSDTTTSVDVNTGTSHNLFEQVRLPIGLAFPSLPATNATLNVSTFFATETTMSSYLLNLAMQAFLGGKNLQELSQSDLLQCARFAVEGKVSLDPTSPNAVPPECRGKVVPYKLAIVPDTPFTRNYFAVVVGSWYPRVPLTPPSILATPTIPSFSDSIVFYPDEASLEAYIQSTTYGADLSTPVIQAAIVFDRVPDPIGTVGSIEYSLRLNSTLGRQGIPGDVPTTNLKAFNALQKNIDLTYFQKYTTFGFLTLQTLVTRFVTCVPDWNTQTQTTSSTCTQAQSTAPASAASDSRLLKQVQADSTMQTAAQFFNILPLPSKVNLTNLPVATQAALVRPLRQAPQSYYGSPIFPFPIQAYVSSPFYAQVQSFFSIVFIISYLFSISSILVALITEKENKSRELMKILGVQDNSIIWSWYITYGAIFVVSALLQAAASSKDLFPNCSALLVFIFFLLFGWSVLAYGFLVSSIFSKSRLGTYIGIVAFFVMYLITSGFDTTSSEASKTAVCLFAPVAMSFGVQTMAAAEASSLGITLGNMNESYGNFRFATALAFLLFDTIWYTLLGLYLERVVPKDYGVPEPWYFPVSRQYWRKVLGYDRRVQDKVASPPTDLESSRETIEPVGPELRQQEETGDALQIINLRKEFRVPGGIKVSVKGMNLTMYKNQITCLLGHNGAGKTTLISMLTGMIPATSGDATIHGLSLKQDLSEIRHSLGMCPQHDVLYAELTVQEHLLFYARIKGFRGAALMAEVESKISEVGLTEKRQARSSDLSGGMKRKLSLAIALLGDSRVVFLDEPTSGMDPYSRRSSWEIIQNNRYNRIIVLTTHFMDEADILGDRIAIMAEGELRCCGSTLFLKNRYGAGYNFSLVKTDECDTAALISFVNGHVPTAKVLSNVGTEVSFQLPLDCSHLFAAMFADLDVNLAPFGVLSYGISVTTLEEVFIKVAEVGDEHHQHTLGTNPVRKEDKGYKIDATTPRASRLVMFGIHFVALFKKRVRTAKRDRKIVLFGALLPIAFIVLGITILKVFSLAKNDKSLRLGLGNYSTPATPVTPVPIYCVADAAWCTSLQQTYRGGQLALLPTTTFDSSTPTVFKTLYANPPIQPNDTTGVCLQTGEQLWTRGIGQSTLGQYGAYVVHGSSATGEFGYAIAINTTAPHASANYKAMMDQAVYAMVTNSPTATLVVNSHPLPLTAKSKVLFTTFISFATAICVVLAFCFFSASIVPYIVSEKHPTHNSKHQQLVSGVSLPAFWLANFAWDMCLFSVPCVFALIVIYAFDITPFTGNSCDTCAGTPFAAVAVLLVLMGLSLISFCYCLSYLFLDSSSSQTFTIMINVVLGVVLMTVSVVLDVVPSTTELNKSLKFVWRLSPLFNVGNGLNSLAIFTIRATFGRDGYTRGLSAFDTKVVGWEVTYLAVESIVFPVIAIGIDYLLSFPKIKAAVMKDPNVVDAPYDVDVDVQAEETRIANGAADRDAIVMKNLRKVYKGGKVGIIQMSLALPKGECFGYLGINGAGKTSTMKILTGDVLPSRGTAQLGGLDILSHQIEVRRLIGYCPQFDALIDLLTVREHLELFAAIKGVPTEHINQTVVDKMEQMNLNDFEHKLAGTLSGGNKRKLSVAIAMIGSPPIIFLDEPSTGMDPVSRRFMWDVIADISTRSKESTILLTTHSMEECEALCTRVGIMVGGRLRCVGSIQHLKHRFGDGLVMHVKLAAIKSDEVASMVASTMADTTTVTKDNLEATCLRLGKMQRAKDIDGNHPTGYVLADSLERHKSISAKDFCTWWLSEDRFEGFSTYLTSSFAAQKGSAELLERQNDQSRFKLVSPNLMLSAVFALVEGCKAELHVEEYTVAQTTLEQIFNNFASQQTQERGVARGVVVRNMEAPQASTVDDHYVAAP</sequence>
<feature type="region of interest" description="Disordered" evidence="10">
    <location>
        <begin position="672"/>
        <end position="693"/>
    </location>
</feature>
<dbReference type="EMBL" id="VJMH01005320">
    <property type="protein sequence ID" value="KAF0697422.1"/>
    <property type="molecule type" value="Genomic_DNA"/>
</dbReference>
<gene>
    <name evidence="14" type="primary">Aste57867_11902</name>
    <name evidence="13" type="ORF">As57867_011857</name>
    <name evidence="14" type="ORF">ASTE57867_11902</name>
</gene>
<evidence type="ECO:0000256" key="6">
    <source>
        <dbReference type="ARBA" id="ARBA00022741"/>
    </source>
</evidence>
<dbReference type="InterPro" id="IPR013525">
    <property type="entry name" value="ABC2_TM"/>
</dbReference>
<feature type="transmembrane region" description="Helical" evidence="11">
    <location>
        <begin position="513"/>
        <end position="533"/>
    </location>
</feature>
<dbReference type="Pfam" id="PF00005">
    <property type="entry name" value="ABC_tran"/>
    <property type="match status" value="2"/>
</dbReference>
<dbReference type="GO" id="GO:0005319">
    <property type="term" value="F:lipid transporter activity"/>
    <property type="evidence" value="ECO:0007669"/>
    <property type="project" value="TreeGrafter"/>
</dbReference>
<keyword evidence="4 11" id="KW-0812">Transmembrane</keyword>
<dbReference type="FunFam" id="3.40.50.300:FF:000904">
    <property type="entry name" value="ABC transporter A family member 1"/>
    <property type="match status" value="1"/>
</dbReference>
<dbReference type="GO" id="GO:0016020">
    <property type="term" value="C:membrane"/>
    <property type="evidence" value="ECO:0007669"/>
    <property type="project" value="UniProtKB-SubCell"/>
</dbReference>
<accession>A0A485KVE0</accession>
<evidence type="ECO:0000256" key="9">
    <source>
        <dbReference type="ARBA" id="ARBA00023136"/>
    </source>
</evidence>
<dbReference type="PANTHER" id="PTHR19229">
    <property type="entry name" value="ATP-BINDING CASSETTE TRANSPORTER SUBFAMILY A ABCA"/>
    <property type="match status" value="1"/>
</dbReference>
<dbReference type="PROSITE" id="PS00211">
    <property type="entry name" value="ABC_TRANSPORTER_1"/>
    <property type="match status" value="2"/>
</dbReference>
<feature type="transmembrane region" description="Helical" evidence="11">
    <location>
        <begin position="438"/>
        <end position="459"/>
    </location>
</feature>
<dbReference type="Gene3D" id="3.40.50.300">
    <property type="entry name" value="P-loop containing nucleotide triphosphate hydrolases"/>
    <property type="match status" value="2"/>
</dbReference>
<reference evidence="14 15" key="1">
    <citation type="submission" date="2019-03" db="EMBL/GenBank/DDBJ databases">
        <authorList>
            <person name="Gaulin E."/>
            <person name="Dumas B."/>
        </authorList>
    </citation>
    <scope>NUCLEOTIDE SEQUENCE [LARGE SCALE GENOMIC DNA]</scope>
    <source>
        <strain evidence="14">CBS 568.67</strain>
    </source>
</reference>
<evidence type="ECO:0000256" key="11">
    <source>
        <dbReference type="SAM" id="Phobius"/>
    </source>
</evidence>
<keyword evidence="6" id="KW-0547">Nucleotide-binding</keyword>
<evidence type="ECO:0000256" key="1">
    <source>
        <dbReference type="ARBA" id="ARBA00004141"/>
    </source>
</evidence>
<protein>
    <submittedName>
        <fullName evidence="14">Aste57867_11902 protein</fullName>
    </submittedName>
</protein>
<evidence type="ECO:0000313" key="15">
    <source>
        <dbReference type="Proteomes" id="UP000332933"/>
    </source>
</evidence>
<comment type="subcellular location">
    <subcellularLocation>
        <location evidence="1">Membrane</location>
        <topology evidence="1">Multi-pass membrane protein</topology>
    </subcellularLocation>
</comment>
<feature type="transmembrane region" description="Helical" evidence="11">
    <location>
        <begin position="1314"/>
        <end position="1341"/>
    </location>
</feature>
<evidence type="ECO:0000256" key="3">
    <source>
        <dbReference type="ARBA" id="ARBA00022448"/>
    </source>
</evidence>
<feature type="domain" description="ABC transporter" evidence="12">
    <location>
        <begin position="1538"/>
        <end position="1771"/>
    </location>
</feature>
<dbReference type="InterPro" id="IPR003593">
    <property type="entry name" value="AAA+_ATPase"/>
</dbReference>
<dbReference type="GO" id="GO:0016887">
    <property type="term" value="F:ATP hydrolysis activity"/>
    <property type="evidence" value="ECO:0007669"/>
    <property type="project" value="InterPro"/>
</dbReference>
<dbReference type="InterPro" id="IPR017871">
    <property type="entry name" value="ABC_transporter-like_CS"/>
</dbReference>
<dbReference type="PANTHER" id="PTHR19229:SF36">
    <property type="entry name" value="ATP-BINDING CASSETTE SUB-FAMILY A MEMBER 2"/>
    <property type="match status" value="1"/>
</dbReference>
<feature type="transmembrane region" description="Helical" evidence="11">
    <location>
        <begin position="1267"/>
        <end position="1293"/>
    </location>
</feature>
<keyword evidence="3" id="KW-0813">Transport</keyword>
<dbReference type="Pfam" id="PF12698">
    <property type="entry name" value="ABC2_membrane_3"/>
    <property type="match status" value="2"/>
</dbReference>
<evidence type="ECO:0000256" key="7">
    <source>
        <dbReference type="ARBA" id="ARBA00022840"/>
    </source>
</evidence>
<dbReference type="Proteomes" id="UP000332933">
    <property type="component" value="Unassembled WGS sequence"/>
</dbReference>
<dbReference type="InterPro" id="IPR003439">
    <property type="entry name" value="ABC_transporter-like_ATP-bd"/>
</dbReference>
<evidence type="ECO:0000256" key="5">
    <source>
        <dbReference type="ARBA" id="ARBA00022737"/>
    </source>
</evidence>
<dbReference type="PROSITE" id="PS50893">
    <property type="entry name" value="ABC_TRANSPORTER_2"/>
    <property type="match status" value="2"/>
</dbReference>
<evidence type="ECO:0000256" key="2">
    <source>
        <dbReference type="ARBA" id="ARBA00008869"/>
    </source>
</evidence>
<comment type="similarity">
    <text evidence="2">Belongs to the ABC transporter superfamily. ABCA family.</text>
</comment>
<organism evidence="14 15">
    <name type="scientific">Aphanomyces stellatus</name>
    <dbReference type="NCBI Taxonomy" id="120398"/>
    <lineage>
        <taxon>Eukaryota</taxon>
        <taxon>Sar</taxon>
        <taxon>Stramenopiles</taxon>
        <taxon>Oomycota</taxon>
        <taxon>Saprolegniomycetes</taxon>
        <taxon>Saprolegniales</taxon>
        <taxon>Verrucalvaceae</taxon>
        <taxon>Aphanomyces</taxon>
    </lineage>
</organism>